<reference evidence="1 2" key="1">
    <citation type="submission" date="2018-03" db="EMBL/GenBank/DDBJ databases">
        <title>Genomic Encyclopedia of Archaeal and Bacterial Type Strains, Phase II (KMG-II): from individual species to whole genera.</title>
        <authorList>
            <person name="Goeker M."/>
        </authorList>
    </citation>
    <scope>NUCLEOTIDE SEQUENCE [LARGE SCALE GENOMIC DNA]</scope>
    <source>
        <strain evidence="1 2">DSM 100673</strain>
    </source>
</reference>
<evidence type="ECO:0008006" key="3">
    <source>
        <dbReference type="Google" id="ProtNLM"/>
    </source>
</evidence>
<protein>
    <recommendedName>
        <fullName evidence="3">Thiamine biosynthesis protein ApbE</fullName>
    </recommendedName>
</protein>
<dbReference type="NCBIfam" id="NF003322">
    <property type="entry name" value="PRK04334.1-2"/>
    <property type="match status" value="1"/>
</dbReference>
<dbReference type="InterPro" id="IPR007183">
    <property type="entry name" value="UPF0280"/>
</dbReference>
<dbReference type="EMBL" id="PYGJ01000020">
    <property type="protein sequence ID" value="PSL17186.1"/>
    <property type="molecule type" value="Genomic_DNA"/>
</dbReference>
<dbReference type="Gene3D" id="3.10.520.10">
    <property type="entry name" value="ApbE-like domains"/>
    <property type="match status" value="1"/>
</dbReference>
<dbReference type="PIRSF" id="PIRSF006421">
    <property type="entry name" value="UCP006421"/>
    <property type="match status" value="1"/>
</dbReference>
<gene>
    <name evidence="1" type="ORF">CLV88_12038</name>
</gene>
<name>A0A2P8F638_9RHOB</name>
<keyword evidence="2" id="KW-1185">Reference proteome</keyword>
<organism evidence="1 2">
    <name type="scientific">Shimia abyssi</name>
    <dbReference type="NCBI Taxonomy" id="1662395"/>
    <lineage>
        <taxon>Bacteria</taxon>
        <taxon>Pseudomonadati</taxon>
        <taxon>Pseudomonadota</taxon>
        <taxon>Alphaproteobacteria</taxon>
        <taxon>Rhodobacterales</taxon>
        <taxon>Roseobacteraceae</taxon>
    </lineage>
</organism>
<evidence type="ECO:0000313" key="2">
    <source>
        <dbReference type="Proteomes" id="UP000240418"/>
    </source>
</evidence>
<sequence length="280" mass="29204">MGPQVAFLPDGRRLHLHHGPIDLIIDVTGPGRDAALRRAADRFDTILQELADELAMLRQPVQLCKGLQGDVARQMARATRSYLPAFVTPMAAVAGAVADEIARVIATVDGVETGYVNNGGDVALVLAAGCEMAAALGGGAKATITSESDVRGVATSGWRGRSLSLGIADSVTVLARDAAAADVAATLIANHVDLPGHSAVMRRPACEVFPDSDLGARLVTVDVGALRPEEVQCALEAGLAYARDCAERGLIKAAYLSLDGVTRVCGTPLEYLTKKERLDA</sequence>
<dbReference type="SUPFAM" id="SSF143631">
    <property type="entry name" value="ApbE-like"/>
    <property type="match status" value="1"/>
</dbReference>
<dbReference type="RefSeq" id="WP_106610267.1">
    <property type="nucleotide sequence ID" value="NZ_PYGJ01000020.1"/>
</dbReference>
<dbReference type="InterPro" id="IPR003374">
    <property type="entry name" value="ApbE-like_sf"/>
</dbReference>
<comment type="caution">
    <text evidence="1">The sequence shown here is derived from an EMBL/GenBank/DDBJ whole genome shotgun (WGS) entry which is preliminary data.</text>
</comment>
<evidence type="ECO:0000313" key="1">
    <source>
        <dbReference type="EMBL" id="PSL17186.1"/>
    </source>
</evidence>
<proteinExistence type="predicted"/>
<accession>A0A2P8F638</accession>
<dbReference type="AlphaFoldDB" id="A0A2P8F638"/>
<dbReference type="OrthoDB" id="9814719at2"/>
<dbReference type="Proteomes" id="UP000240418">
    <property type="component" value="Unassembled WGS sequence"/>
</dbReference>